<keyword evidence="2 4" id="KW-0408">Iron</keyword>
<dbReference type="Gene3D" id="2.60.120.230">
    <property type="match status" value="1"/>
</dbReference>
<dbReference type="RefSeq" id="WP_250929654.1">
    <property type="nucleotide sequence ID" value="NZ_JAMQBK010000039.1"/>
</dbReference>
<keyword evidence="4" id="KW-0349">Heme</keyword>
<dbReference type="InterPro" id="IPR036249">
    <property type="entry name" value="Thioredoxin-like_sf"/>
</dbReference>
<dbReference type="InterPro" id="IPR036939">
    <property type="entry name" value="Cu2_ascorb_mOase_N_sf"/>
</dbReference>
<keyword evidence="3" id="KW-1015">Disulfide bond</keyword>
<dbReference type="SUPFAM" id="SSF49742">
    <property type="entry name" value="PHM/PNGase F"/>
    <property type="match status" value="2"/>
</dbReference>
<name>A0ABT0U539_9BACT</name>
<organism evidence="7 8">
    <name type="scientific">Aporhodopirellula aestuarii</name>
    <dbReference type="NCBI Taxonomy" id="2950107"/>
    <lineage>
        <taxon>Bacteria</taxon>
        <taxon>Pseudomonadati</taxon>
        <taxon>Planctomycetota</taxon>
        <taxon>Planctomycetia</taxon>
        <taxon>Pirellulales</taxon>
        <taxon>Pirellulaceae</taxon>
        <taxon>Aporhodopirellula</taxon>
    </lineage>
</organism>
<dbReference type="SUPFAM" id="SSF52833">
    <property type="entry name" value="Thioredoxin-like"/>
    <property type="match status" value="1"/>
</dbReference>
<dbReference type="InterPro" id="IPR013766">
    <property type="entry name" value="Thioredoxin_domain"/>
</dbReference>
<feature type="domain" description="Thioredoxin" evidence="6">
    <location>
        <begin position="36"/>
        <end position="188"/>
    </location>
</feature>
<comment type="caution">
    <text evidence="7">The sequence shown here is derived from an EMBL/GenBank/DDBJ whole genome shotgun (WGS) entry which is preliminary data.</text>
</comment>
<dbReference type="InterPro" id="IPR009056">
    <property type="entry name" value="Cyt_c-like_dom"/>
</dbReference>
<dbReference type="PANTHER" id="PTHR43640">
    <property type="entry name" value="OS07G0260300 PROTEIN"/>
    <property type="match status" value="1"/>
</dbReference>
<dbReference type="PANTHER" id="PTHR43640:SF1">
    <property type="entry name" value="THIOREDOXIN-DEPENDENT PEROXIREDOXIN"/>
    <property type="match status" value="1"/>
</dbReference>
<evidence type="ECO:0000313" key="7">
    <source>
        <dbReference type="EMBL" id="MCM2372027.1"/>
    </source>
</evidence>
<dbReference type="Gene3D" id="3.40.30.10">
    <property type="entry name" value="Glutaredoxin"/>
    <property type="match status" value="1"/>
</dbReference>
<keyword evidence="1 4" id="KW-0479">Metal-binding</keyword>
<sequence length="618" mass="69273">MSLFDCDVRRIRVCAATLFVFGYLVAGGSHVHADSVASDVRLSRFELKNSLGANITDADLEEGSCVVIAFLGTECPLAKLYAATLSDLHERYQSRGVSFLAVMSNRQDSLEEIAAFERRTELPFPVGKDLGNRFADALAAQRTPEVFLFDSQRGLRYRGRIDDQYGIGTILDRPRRNDLREAIDEVLAGKPVSVPQTDAVGCLIGRRKSLEKISSDSAVQKEGQAITYHEHIAPILSAHCVDCHREGEIGPFVLNDYDEVAGWADMIVETTREGRMPPWHAGPLSTATFRNERKLSDEELGLLERWADSGAEEGEAPVKANVSNPAELAVIEDVRDENGRIWELPRQPDYVFPITDKPVSIPASGEVKYRYFRVDPGFEEDVWVSAMQLRPGNRSVVHHILVFARQPGTRTGLHAQRGFLDGYVPGYRVEPFAPGYAKRIPAGSELIFQVHYTPTGSPQEDLSEFAIVRATESEITHEVRTDSVLQTKLAIPPGESNYQVTAYGSRLPKDAELLALMPHMHVRGKSFRYELQSARSWWSSNESASILLDVPHYDFNWQTSYVLAEPLKLPNGGRFIAHATYDNSEKNLSNPDPTQTVRWGDQTWEEMMIGYYHYAVRR</sequence>
<evidence type="ECO:0000313" key="8">
    <source>
        <dbReference type="Proteomes" id="UP001202961"/>
    </source>
</evidence>
<reference evidence="7 8" key="1">
    <citation type="journal article" date="2022" name="Syst. Appl. Microbiol.">
        <title>Rhodopirellula aestuarii sp. nov., a novel member of the genus Rhodopirellula isolated from brackish sediments collected in the Tagus River estuary, Portugal.</title>
        <authorList>
            <person name="Vitorino I.R."/>
            <person name="Klimek D."/>
            <person name="Calusinska M."/>
            <person name="Lobo-da-Cunha A."/>
            <person name="Vasconcelos V."/>
            <person name="Lage O.M."/>
        </authorList>
    </citation>
    <scope>NUCLEOTIDE SEQUENCE [LARGE SCALE GENOMIC DNA]</scope>
    <source>
        <strain evidence="7 8">ICT_H3.1</strain>
    </source>
</reference>
<evidence type="ECO:0000259" key="6">
    <source>
        <dbReference type="PROSITE" id="PS51352"/>
    </source>
</evidence>
<dbReference type="Pfam" id="PF00578">
    <property type="entry name" value="AhpC-TSA"/>
    <property type="match status" value="1"/>
</dbReference>
<feature type="domain" description="Cytochrome c" evidence="5">
    <location>
        <begin position="218"/>
        <end position="311"/>
    </location>
</feature>
<protein>
    <submittedName>
        <fullName evidence="7">Redoxin domain-containing protein</fullName>
    </submittedName>
</protein>
<evidence type="ECO:0000259" key="5">
    <source>
        <dbReference type="PROSITE" id="PS51007"/>
    </source>
</evidence>
<evidence type="ECO:0000256" key="1">
    <source>
        <dbReference type="ARBA" id="ARBA00022723"/>
    </source>
</evidence>
<dbReference type="Proteomes" id="UP001202961">
    <property type="component" value="Unassembled WGS sequence"/>
</dbReference>
<gene>
    <name evidence="7" type="ORF">NB063_15585</name>
</gene>
<evidence type="ECO:0000256" key="4">
    <source>
        <dbReference type="PROSITE-ProRule" id="PRU00433"/>
    </source>
</evidence>
<dbReference type="InterPro" id="IPR047262">
    <property type="entry name" value="PRX-like1"/>
</dbReference>
<dbReference type="EMBL" id="JAMQBK010000039">
    <property type="protein sequence ID" value="MCM2372027.1"/>
    <property type="molecule type" value="Genomic_DNA"/>
</dbReference>
<dbReference type="InterPro" id="IPR000866">
    <property type="entry name" value="AhpC/TSA"/>
</dbReference>
<proteinExistence type="predicted"/>
<evidence type="ECO:0000256" key="2">
    <source>
        <dbReference type="ARBA" id="ARBA00023004"/>
    </source>
</evidence>
<dbReference type="PROSITE" id="PS51352">
    <property type="entry name" value="THIOREDOXIN_2"/>
    <property type="match status" value="1"/>
</dbReference>
<dbReference type="InterPro" id="IPR014784">
    <property type="entry name" value="Cu2_ascorb_mOase-like_C"/>
</dbReference>
<dbReference type="PROSITE" id="PS51007">
    <property type="entry name" value="CYTC"/>
    <property type="match status" value="1"/>
</dbReference>
<evidence type="ECO:0000256" key="3">
    <source>
        <dbReference type="ARBA" id="ARBA00023157"/>
    </source>
</evidence>
<dbReference type="InterPro" id="IPR008977">
    <property type="entry name" value="PHM/PNGase_F_dom_sf"/>
</dbReference>
<dbReference type="Gene3D" id="2.60.120.310">
    <property type="entry name" value="Copper type II, ascorbate-dependent monooxygenase, N-terminal domain"/>
    <property type="match status" value="1"/>
</dbReference>
<keyword evidence="8" id="KW-1185">Reference proteome</keyword>
<accession>A0ABT0U539</accession>